<proteinExistence type="predicted"/>
<name>A0A0D0FCN7_9BACI</name>
<dbReference type="EMBL" id="JXLU01000009">
    <property type="protein sequence ID" value="KIO74242.1"/>
    <property type="molecule type" value="Genomic_DNA"/>
</dbReference>
<organism evidence="1 2">
    <name type="scientific">Caldibacillus thermoamylovorans</name>
    <dbReference type="NCBI Taxonomy" id="35841"/>
    <lineage>
        <taxon>Bacteria</taxon>
        <taxon>Bacillati</taxon>
        <taxon>Bacillota</taxon>
        <taxon>Bacilli</taxon>
        <taxon>Bacillales</taxon>
        <taxon>Bacillaceae</taxon>
        <taxon>Caldibacillus</taxon>
    </lineage>
</organism>
<reference evidence="1 2" key="1">
    <citation type="submission" date="2015-01" db="EMBL/GenBank/DDBJ databases">
        <title>Draft Genome Sequences of Four Bacillus thermoamylovorans Strains, Isolated From Food Products.</title>
        <authorList>
            <person name="Krawcyk A.O."/>
            <person name="Berendsen E.M."/>
            <person name="Eijlander R.T."/>
            <person name="de Jong A."/>
            <person name="Wells-Bennik M."/>
            <person name="Kuipers O.P."/>
        </authorList>
    </citation>
    <scope>NUCLEOTIDE SEQUENCE [LARGE SCALE GENOMIC DNA]</scope>
    <source>
        <strain evidence="1 2">B4167</strain>
    </source>
</reference>
<evidence type="ECO:0000313" key="2">
    <source>
        <dbReference type="Proteomes" id="UP000032076"/>
    </source>
</evidence>
<protein>
    <submittedName>
        <fullName evidence="1">Uncharacterized protein</fullName>
    </submittedName>
</protein>
<sequence length="38" mass="4625">MRFPNRKSFIKKETSTGYLYFSTQLEVSYLIIFLKIYV</sequence>
<accession>A0A0D0FCN7</accession>
<comment type="caution">
    <text evidence="1">The sequence shown here is derived from an EMBL/GenBank/DDBJ whole genome shotgun (WGS) entry which is preliminary data.</text>
</comment>
<dbReference type="Proteomes" id="UP000032076">
    <property type="component" value="Unassembled WGS sequence"/>
</dbReference>
<dbReference type="AlphaFoldDB" id="A0A0D0FCN7"/>
<evidence type="ECO:0000313" key="1">
    <source>
        <dbReference type="EMBL" id="KIO74242.1"/>
    </source>
</evidence>
<gene>
    <name evidence="1" type="ORF">B4167_1527</name>
</gene>